<protein>
    <submittedName>
        <fullName evidence="3">DNA binding domain-containing protein, excisionase family</fullName>
    </submittedName>
</protein>
<name>A0A1G6K4G6_9BURK</name>
<keyword evidence="4" id="KW-1185">Reference proteome</keyword>
<evidence type="ECO:0000256" key="1">
    <source>
        <dbReference type="SAM" id="MobiDB-lite"/>
    </source>
</evidence>
<dbReference type="GO" id="GO:0003677">
    <property type="term" value="F:DNA binding"/>
    <property type="evidence" value="ECO:0007669"/>
    <property type="project" value="InterPro"/>
</dbReference>
<reference evidence="4" key="1">
    <citation type="submission" date="2016-09" db="EMBL/GenBank/DDBJ databases">
        <authorList>
            <person name="Varghese N."/>
            <person name="Submissions S."/>
        </authorList>
    </citation>
    <scope>NUCLEOTIDE SEQUENCE [LARGE SCALE GENOMIC DNA]</scope>
    <source>
        <strain evidence="4">TNe-862</strain>
    </source>
</reference>
<feature type="region of interest" description="Disordered" evidence="1">
    <location>
        <begin position="84"/>
        <end position="118"/>
    </location>
</feature>
<accession>A0A1G6K4G6</accession>
<organism evidence="3 4">
    <name type="scientific">Paraburkholderia lycopersici</name>
    <dbReference type="NCBI Taxonomy" id="416944"/>
    <lineage>
        <taxon>Bacteria</taxon>
        <taxon>Pseudomonadati</taxon>
        <taxon>Pseudomonadota</taxon>
        <taxon>Betaproteobacteria</taxon>
        <taxon>Burkholderiales</taxon>
        <taxon>Burkholderiaceae</taxon>
        <taxon>Paraburkholderia</taxon>
    </lineage>
</organism>
<evidence type="ECO:0000313" key="3">
    <source>
        <dbReference type="EMBL" id="SDC25942.1"/>
    </source>
</evidence>
<proteinExistence type="predicted"/>
<gene>
    <name evidence="3" type="ORF">SAMN05421548_10597</name>
</gene>
<evidence type="ECO:0000313" key="4">
    <source>
        <dbReference type="Proteomes" id="UP000198908"/>
    </source>
</evidence>
<sequence length="210" mass="22773">MLKCRDRPSSAALCPVFDTYGLAMTQLPKLYRISEVMSQLGISRATVYRMVAAGKLRLVKVGQAGSRISAESVEAFTGIGHVRSETRSGAAPVPDSGRRGTSTSKPGTPPMRNQPAPRAPTEVNTVFLLLAQYGATSIVPLDVVCRDYFSHLTPEKLLHKVGIGEIALPVIRIESSQKAAKGVHVVDLAAYIDARRAEAQEEYEQLRGKR</sequence>
<evidence type="ECO:0000259" key="2">
    <source>
        <dbReference type="Pfam" id="PF12728"/>
    </source>
</evidence>
<dbReference type="InterPro" id="IPR010093">
    <property type="entry name" value="SinI_DNA-bd"/>
</dbReference>
<dbReference type="Proteomes" id="UP000198908">
    <property type="component" value="Unassembled WGS sequence"/>
</dbReference>
<dbReference type="InterPro" id="IPR020518">
    <property type="entry name" value="Tscrpt_reg_PrtN"/>
</dbReference>
<dbReference type="GO" id="GO:0006355">
    <property type="term" value="P:regulation of DNA-templated transcription"/>
    <property type="evidence" value="ECO:0007669"/>
    <property type="project" value="InterPro"/>
</dbReference>
<dbReference type="Pfam" id="PF12728">
    <property type="entry name" value="HTH_17"/>
    <property type="match status" value="1"/>
</dbReference>
<dbReference type="AlphaFoldDB" id="A0A1G6K4G6"/>
<dbReference type="Pfam" id="PF11112">
    <property type="entry name" value="PyocinActivator"/>
    <property type="match status" value="1"/>
</dbReference>
<dbReference type="NCBIfam" id="TIGR01764">
    <property type="entry name" value="excise"/>
    <property type="match status" value="1"/>
</dbReference>
<dbReference type="EMBL" id="FMYQ01000005">
    <property type="protein sequence ID" value="SDC25942.1"/>
    <property type="molecule type" value="Genomic_DNA"/>
</dbReference>
<feature type="domain" description="Helix-turn-helix" evidence="2">
    <location>
        <begin position="30"/>
        <end position="76"/>
    </location>
</feature>
<dbReference type="STRING" id="416944.SAMN05421548_10597"/>
<dbReference type="OrthoDB" id="982642at2"/>
<dbReference type="InterPro" id="IPR041657">
    <property type="entry name" value="HTH_17"/>
</dbReference>